<accession>A0ABS8SQU4</accession>
<dbReference type="EMBL" id="JACEIK010000713">
    <property type="protein sequence ID" value="MCD7461256.1"/>
    <property type="molecule type" value="Genomic_DNA"/>
</dbReference>
<proteinExistence type="predicted"/>
<sequence length="116" mass="13317">MASQKVFIDLVDNEAEHQDFGSRQHKVTPFEASMESMERNTSKITQWFDMNGQGKGNRDKLSSYMAESDQKMEMGKLAELTKDGKRDLDFSLFDGSKYPHSHLRALMVPQVYGSYK</sequence>
<keyword evidence="2" id="KW-1185">Reference proteome</keyword>
<reference evidence="1 2" key="1">
    <citation type="journal article" date="2021" name="BMC Genomics">
        <title>Datura genome reveals duplications of psychoactive alkaloid biosynthetic genes and high mutation rate following tissue culture.</title>
        <authorList>
            <person name="Rajewski A."/>
            <person name="Carter-House D."/>
            <person name="Stajich J."/>
            <person name="Litt A."/>
        </authorList>
    </citation>
    <scope>NUCLEOTIDE SEQUENCE [LARGE SCALE GENOMIC DNA]</scope>
    <source>
        <strain evidence="1">AR-01</strain>
    </source>
</reference>
<comment type="caution">
    <text evidence="1">The sequence shown here is derived from an EMBL/GenBank/DDBJ whole genome shotgun (WGS) entry which is preliminary data.</text>
</comment>
<evidence type="ECO:0000313" key="1">
    <source>
        <dbReference type="EMBL" id="MCD7461256.1"/>
    </source>
</evidence>
<protein>
    <submittedName>
        <fullName evidence="1">Uncharacterized protein</fullName>
    </submittedName>
</protein>
<evidence type="ECO:0000313" key="2">
    <source>
        <dbReference type="Proteomes" id="UP000823775"/>
    </source>
</evidence>
<gene>
    <name evidence="1" type="ORF">HAX54_045749</name>
</gene>
<name>A0ABS8SQU4_DATST</name>
<dbReference type="Proteomes" id="UP000823775">
    <property type="component" value="Unassembled WGS sequence"/>
</dbReference>
<organism evidence="1 2">
    <name type="scientific">Datura stramonium</name>
    <name type="common">Jimsonweed</name>
    <name type="synonym">Common thornapple</name>
    <dbReference type="NCBI Taxonomy" id="4076"/>
    <lineage>
        <taxon>Eukaryota</taxon>
        <taxon>Viridiplantae</taxon>
        <taxon>Streptophyta</taxon>
        <taxon>Embryophyta</taxon>
        <taxon>Tracheophyta</taxon>
        <taxon>Spermatophyta</taxon>
        <taxon>Magnoliopsida</taxon>
        <taxon>eudicotyledons</taxon>
        <taxon>Gunneridae</taxon>
        <taxon>Pentapetalae</taxon>
        <taxon>asterids</taxon>
        <taxon>lamiids</taxon>
        <taxon>Solanales</taxon>
        <taxon>Solanaceae</taxon>
        <taxon>Solanoideae</taxon>
        <taxon>Datureae</taxon>
        <taxon>Datura</taxon>
    </lineage>
</organism>